<keyword evidence="9" id="KW-0444">Lipid biosynthesis</keyword>
<evidence type="ECO:0000256" key="13">
    <source>
        <dbReference type="ARBA" id="ARBA00022989"/>
    </source>
</evidence>
<dbReference type="GO" id="GO:0004605">
    <property type="term" value="F:phosphatidate cytidylyltransferase activity"/>
    <property type="evidence" value="ECO:0007669"/>
    <property type="project" value="UniProtKB-EC"/>
</dbReference>
<comment type="caution">
    <text evidence="20">The sequence shown here is derived from an EMBL/GenBank/DDBJ whole genome shotgun (WGS) entry which is preliminary data.</text>
</comment>
<reference evidence="20 21" key="1">
    <citation type="journal article" date="2016" name="Int. J. Syst. Evol. Microbiol.">
        <title>Acidipila dinghuensis sp. nov., an acidobacterium isolated from forest soil.</title>
        <authorList>
            <person name="Jiang Y.W."/>
            <person name="Wang J."/>
            <person name="Chen M.H."/>
            <person name="Lv Y.Y."/>
            <person name="Qiu L.H."/>
        </authorList>
    </citation>
    <scope>NUCLEOTIDE SEQUENCE [LARGE SCALE GENOMIC DNA]</scope>
    <source>
        <strain evidence="20 21">DHOF10</strain>
    </source>
</reference>
<feature type="transmembrane region" description="Helical" evidence="19">
    <location>
        <begin position="210"/>
        <end position="230"/>
    </location>
</feature>
<evidence type="ECO:0000256" key="17">
    <source>
        <dbReference type="ARBA" id="ARBA00023264"/>
    </source>
</evidence>
<evidence type="ECO:0000256" key="5">
    <source>
        <dbReference type="ARBA" id="ARBA00010185"/>
    </source>
</evidence>
<dbReference type="PANTHER" id="PTHR46382:SF1">
    <property type="entry name" value="PHOSPHATIDATE CYTIDYLYLTRANSFERASE"/>
    <property type="match status" value="1"/>
</dbReference>
<keyword evidence="17" id="KW-1208">Phospholipid metabolism</keyword>
<keyword evidence="10 18" id="KW-0808">Transferase</keyword>
<keyword evidence="12 18" id="KW-0548">Nucleotidyltransferase</keyword>
<keyword evidence="21" id="KW-1185">Reference proteome</keyword>
<evidence type="ECO:0000256" key="8">
    <source>
        <dbReference type="ARBA" id="ARBA00022475"/>
    </source>
</evidence>
<keyword evidence="11 18" id="KW-0812">Transmembrane</keyword>
<feature type="transmembrane region" description="Helical" evidence="19">
    <location>
        <begin position="171"/>
        <end position="190"/>
    </location>
</feature>
<evidence type="ECO:0000256" key="11">
    <source>
        <dbReference type="ARBA" id="ARBA00022692"/>
    </source>
</evidence>
<comment type="pathway">
    <text evidence="4">Lipid metabolism.</text>
</comment>
<dbReference type="EMBL" id="SDMK01000002">
    <property type="protein sequence ID" value="RXS95567.1"/>
    <property type="molecule type" value="Genomic_DNA"/>
</dbReference>
<evidence type="ECO:0000256" key="2">
    <source>
        <dbReference type="ARBA" id="ARBA00004651"/>
    </source>
</evidence>
<evidence type="ECO:0000256" key="16">
    <source>
        <dbReference type="ARBA" id="ARBA00023209"/>
    </source>
</evidence>
<comment type="similarity">
    <text evidence="5 18">Belongs to the CDS family.</text>
</comment>
<dbReference type="Pfam" id="PF01148">
    <property type="entry name" value="CTP_transf_1"/>
    <property type="match status" value="1"/>
</dbReference>
<feature type="transmembrane region" description="Helical" evidence="19">
    <location>
        <begin position="55"/>
        <end position="70"/>
    </location>
</feature>
<comment type="catalytic activity">
    <reaction evidence="1 18">
        <text>a 1,2-diacyl-sn-glycero-3-phosphate + CTP + H(+) = a CDP-1,2-diacyl-sn-glycerol + diphosphate</text>
        <dbReference type="Rhea" id="RHEA:16229"/>
        <dbReference type="ChEBI" id="CHEBI:15378"/>
        <dbReference type="ChEBI" id="CHEBI:33019"/>
        <dbReference type="ChEBI" id="CHEBI:37563"/>
        <dbReference type="ChEBI" id="CHEBI:58332"/>
        <dbReference type="ChEBI" id="CHEBI:58608"/>
        <dbReference type="EC" id="2.7.7.41"/>
    </reaction>
</comment>
<evidence type="ECO:0000256" key="10">
    <source>
        <dbReference type="ARBA" id="ARBA00022679"/>
    </source>
</evidence>
<dbReference type="GO" id="GO:0005886">
    <property type="term" value="C:plasma membrane"/>
    <property type="evidence" value="ECO:0007669"/>
    <property type="project" value="UniProtKB-SubCell"/>
</dbReference>
<keyword evidence="16" id="KW-0594">Phospholipid biosynthesis</keyword>
<evidence type="ECO:0000256" key="7">
    <source>
        <dbReference type="ARBA" id="ARBA00019373"/>
    </source>
</evidence>
<comment type="subcellular location">
    <subcellularLocation>
        <location evidence="2">Cell membrane</location>
        <topology evidence="2">Multi-pass membrane protein</topology>
    </subcellularLocation>
</comment>
<keyword evidence="13 19" id="KW-1133">Transmembrane helix</keyword>
<evidence type="ECO:0000313" key="20">
    <source>
        <dbReference type="EMBL" id="RXS95567.1"/>
    </source>
</evidence>
<dbReference type="GO" id="GO:0016024">
    <property type="term" value="P:CDP-diacylglycerol biosynthetic process"/>
    <property type="evidence" value="ECO:0007669"/>
    <property type="project" value="UniProtKB-UniPathway"/>
</dbReference>
<dbReference type="UniPathway" id="UPA00557">
    <property type="reaction ID" value="UER00614"/>
</dbReference>
<dbReference type="RefSeq" id="WP_129208764.1">
    <property type="nucleotide sequence ID" value="NZ_BMGU01000004.1"/>
</dbReference>
<feature type="transmembrane region" description="Helical" evidence="19">
    <location>
        <begin position="104"/>
        <end position="125"/>
    </location>
</feature>
<evidence type="ECO:0000256" key="9">
    <source>
        <dbReference type="ARBA" id="ARBA00022516"/>
    </source>
</evidence>
<dbReference type="PANTHER" id="PTHR46382">
    <property type="entry name" value="PHOSPHATIDATE CYTIDYLYLTRANSFERASE"/>
    <property type="match status" value="1"/>
</dbReference>
<proteinExistence type="inferred from homology"/>
<comment type="pathway">
    <text evidence="3 18">Phospholipid metabolism; CDP-diacylglycerol biosynthesis; CDP-diacylglycerol from sn-glycerol 3-phosphate: step 3/3.</text>
</comment>
<feature type="transmembrane region" description="Helical" evidence="19">
    <location>
        <begin position="75"/>
        <end position="92"/>
    </location>
</feature>
<feature type="transmembrane region" description="Helical" evidence="19">
    <location>
        <begin position="132"/>
        <end position="151"/>
    </location>
</feature>
<feature type="transmembrane region" description="Helical" evidence="19">
    <location>
        <begin position="250"/>
        <end position="269"/>
    </location>
</feature>
<evidence type="ECO:0000256" key="3">
    <source>
        <dbReference type="ARBA" id="ARBA00005119"/>
    </source>
</evidence>
<protein>
    <recommendedName>
        <fullName evidence="7 18">Phosphatidate cytidylyltransferase</fullName>
        <ecNumber evidence="6 18">2.7.7.41</ecNumber>
    </recommendedName>
</protein>
<dbReference type="PROSITE" id="PS01315">
    <property type="entry name" value="CDS"/>
    <property type="match status" value="1"/>
</dbReference>
<keyword evidence="15 19" id="KW-0472">Membrane</keyword>
<evidence type="ECO:0000256" key="12">
    <source>
        <dbReference type="ARBA" id="ARBA00022695"/>
    </source>
</evidence>
<keyword evidence="8" id="KW-1003">Cell membrane</keyword>
<dbReference type="Proteomes" id="UP000290253">
    <property type="component" value="Unassembled WGS sequence"/>
</dbReference>
<sequence length="274" mass="29161">MKRVLTAAVLIPLVLLLIFKAPFWLITPVVAVVAELALWEYLTLADGFGAKTPRIAAMIAVGLVFLCVFYRPELLAQLLGAIALALLTLSAFRSPLHRALPDTAFSVFGVLYTGLSLATIPLISAQENGPSLLLFLFFVVWTGDIAALYVGRSLGKHKLAPAISPGKTWEGSIASIAGSVLIGVGLVYLAQALNARNLTFLSYPGSIFRWIFLAILLNVAAQVGDLIESAIKRGAGVKDSGTLLPGHGGILDRIDALLLAAPVLWYALLAQQTF</sequence>
<evidence type="ECO:0000256" key="6">
    <source>
        <dbReference type="ARBA" id="ARBA00012487"/>
    </source>
</evidence>
<evidence type="ECO:0000313" key="21">
    <source>
        <dbReference type="Proteomes" id="UP000290253"/>
    </source>
</evidence>
<dbReference type="InterPro" id="IPR000374">
    <property type="entry name" value="PC_trans"/>
</dbReference>
<evidence type="ECO:0000256" key="4">
    <source>
        <dbReference type="ARBA" id="ARBA00005189"/>
    </source>
</evidence>
<keyword evidence="14" id="KW-0443">Lipid metabolism</keyword>
<gene>
    <name evidence="20" type="ORF">ESZ00_13460</name>
</gene>
<accession>A0A4Q1SEL3</accession>
<evidence type="ECO:0000256" key="18">
    <source>
        <dbReference type="RuleBase" id="RU003938"/>
    </source>
</evidence>
<dbReference type="EC" id="2.7.7.41" evidence="6 18"/>
<organism evidence="20 21">
    <name type="scientific">Silvibacterium dinghuense</name>
    <dbReference type="NCBI Taxonomy" id="1560006"/>
    <lineage>
        <taxon>Bacteria</taxon>
        <taxon>Pseudomonadati</taxon>
        <taxon>Acidobacteriota</taxon>
        <taxon>Terriglobia</taxon>
        <taxon>Terriglobales</taxon>
        <taxon>Acidobacteriaceae</taxon>
        <taxon>Silvibacterium</taxon>
    </lineage>
</organism>
<evidence type="ECO:0000256" key="15">
    <source>
        <dbReference type="ARBA" id="ARBA00023136"/>
    </source>
</evidence>
<evidence type="ECO:0000256" key="1">
    <source>
        <dbReference type="ARBA" id="ARBA00001698"/>
    </source>
</evidence>
<dbReference type="OrthoDB" id="9799199at2"/>
<dbReference type="AlphaFoldDB" id="A0A4Q1SEL3"/>
<evidence type="ECO:0000256" key="19">
    <source>
        <dbReference type="SAM" id="Phobius"/>
    </source>
</evidence>
<evidence type="ECO:0000256" key="14">
    <source>
        <dbReference type="ARBA" id="ARBA00023098"/>
    </source>
</evidence>
<name>A0A4Q1SEL3_9BACT</name>